<dbReference type="Proteomes" id="UP001275084">
    <property type="component" value="Unassembled WGS sequence"/>
</dbReference>
<gene>
    <name evidence="1" type="ORF">B0T25DRAFT_261977</name>
</gene>
<evidence type="ECO:0000313" key="1">
    <source>
        <dbReference type="EMBL" id="KAK3350195.1"/>
    </source>
</evidence>
<keyword evidence="2" id="KW-1185">Reference proteome</keyword>
<evidence type="ECO:0000313" key="2">
    <source>
        <dbReference type="Proteomes" id="UP001275084"/>
    </source>
</evidence>
<name>A0AAJ0HGJ8_9PEZI</name>
<reference evidence="1" key="1">
    <citation type="journal article" date="2023" name="Mol. Phylogenet. Evol.">
        <title>Genome-scale phylogeny and comparative genomics of the fungal order Sordariales.</title>
        <authorList>
            <person name="Hensen N."/>
            <person name="Bonometti L."/>
            <person name="Westerberg I."/>
            <person name="Brannstrom I.O."/>
            <person name="Guillou S."/>
            <person name="Cros-Aarteil S."/>
            <person name="Calhoun S."/>
            <person name="Haridas S."/>
            <person name="Kuo A."/>
            <person name="Mondo S."/>
            <person name="Pangilinan J."/>
            <person name="Riley R."/>
            <person name="LaButti K."/>
            <person name="Andreopoulos B."/>
            <person name="Lipzen A."/>
            <person name="Chen C."/>
            <person name="Yan M."/>
            <person name="Daum C."/>
            <person name="Ng V."/>
            <person name="Clum A."/>
            <person name="Steindorff A."/>
            <person name="Ohm R.A."/>
            <person name="Martin F."/>
            <person name="Silar P."/>
            <person name="Natvig D.O."/>
            <person name="Lalanne C."/>
            <person name="Gautier V."/>
            <person name="Ament-Velasquez S.L."/>
            <person name="Kruys A."/>
            <person name="Hutchinson M.I."/>
            <person name="Powell A.J."/>
            <person name="Barry K."/>
            <person name="Miller A.N."/>
            <person name="Grigoriev I.V."/>
            <person name="Debuchy R."/>
            <person name="Gladieux P."/>
            <person name="Hiltunen Thoren M."/>
            <person name="Johannesson H."/>
        </authorList>
    </citation>
    <scope>NUCLEOTIDE SEQUENCE</scope>
    <source>
        <strain evidence="1">CBS 955.72</strain>
    </source>
</reference>
<sequence length="173" mass="19451">MTFNITEDMSINEHRTGTAKITKGMPRNECKTPAVVKAKPGHVALQLQLLSEPLPYLIWHPSIASKSTYRELARLKPEMKPQIIAGNYDKLFEELLLDFMPDRAVDHAEDSSNWTFQKLLRQRLEKLHMIGNVPGPVGDWKMKHAPTPNRAIGSHGTQALAWLSPMAKICTTG</sequence>
<comment type="caution">
    <text evidence="1">The sequence shown here is derived from an EMBL/GenBank/DDBJ whole genome shotgun (WGS) entry which is preliminary data.</text>
</comment>
<reference evidence="1" key="2">
    <citation type="submission" date="2023-06" db="EMBL/GenBank/DDBJ databases">
        <authorList>
            <consortium name="Lawrence Berkeley National Laboratory"/>
            <person name="Haridas S."/>
            <person name="Hensen N."/>
            <person name="Bonometti L."/>
            <person name="Westerberg I."/>
            <person name="Brannstrom I.O."/>
            <person name="Guillou S."/>
            <person name="Cros-Aarteil S."/>
            <person name="Calhoun S."/>
            <person name="Kuo A."/>
            <person name="Mondo S."/>
            <person name="Pangilinan J."/>
            <person name="Riley R."/>
            <person name="Labutti K."/>
            <person name="Andreopoulos B."/>
            <person name="Lipzen A."/>
            <person name="Chen C."/>
            <person name="Yanf M."/>
            <person name="Daum C."/>
            <person name="Ng V."/>
            <person name="Clum A."/>
            <person name="Steindorff A."/>
            <person name="Ohm R."/>
            <person name="Martin F."/>
            <person name="Silar P."/>
            <person name="Natvig D."/>
            <person name="Lalanne C."/>
            <person name="Gautier V."/>
            <person name="Ament-Velasquez S.L."/>
            <person name="Kruys A."/>
            <person name="Hutchinson M.I."/>
            <person name="Powell A.J."/>
            <person name="Barry K."/>
            <person name="Miller A.N."/>
            <person name="Grigoriev I.V."/>
            <person name="Debuchy R."/>
            <person name="Gladieux P."/>
            <person name="Thoren M.H."/>
            <person name="Johannesson H."/>
        </authorList>
    </citation>
    <scope>NUCLEOTIDE SEQUENCE</scope>
    <source>
        <strain evidence="1">CBS 955.72</strain>
    </source>
</reference>
<accession>A0AAJ0HGJ8</accession>
<dbReference type="EMBL" id="JAUIQD010000005">
    <property type="protein sequence ID" value="KAK3350195.1"/>
    <property type="molecule type" value="Genomic_DNA"/>
</dbReference>
<organism evidence="1 2">
    <name type="scientific">Lasiosphaeria hispida</name>
    <dbReference type="NCBI Taxonomy" id="260671"/>
    <lineage>
        <taxon>Eukaryota</taxon>
        <taxon>Fungi</taxon>
        <taxon>Dikarya</taxon>
        <taxon>Ascomycota</taxon>
        <taxon>Pezizomycotina</taxon>
        <taxon>Sordariomycetes</taxon>
        <taxon>Sordariomycetidae</taxon>
        <taxon>Sordariales</taxon>
        <taxon>Lasiosphaeriaceae</taxon>
        <taxon>Lasiosphaeria</taxon>
    </lineage>
</organism>
<proteinExistence type="predicted"/>
<protein>
    <submittedName>
        <fullName evidence="1">Uncharacterized protein</fullName>
    </submittedName>
</protein>
<dbReference type="AlphaFoldDB" id="A0AAJ0HGJ8"/>